<gene>
    <name evidence="6" type="ORF">RG47T_2425</name>
</gene>
<protein>
    <submittedName>
        <fullName evidence="6">Uncharacterized protein</fullName>
    </submittedName>
</protein>
<dbReference type="AlphaFoldDB" id="A0A1Q5ZYZ9"/>
<evidence type="ECO:0000256" key="2">
    <source>
        <dbReference type="ARBA" id="ARBA00022801"/>
    </source>
</evidence>
<evidence type="ECO:0000313" key="7">
    <source>
        <dbReference type="Proteomes" id="UP000186720"/>
    </source>
</evidence>
<comment type="similarity">
    <text evidence="1 4">Belongs to the glycosyl hydrolase 28 family.</text>
</comment>
<comment type="caution">
    <text evidence="6">The sequence shown here is derived from an EMBL/GenBank/DDBJ whole genome shotgun (WGS) entry which is preliminary data.</text>
</comment>
<dbReference type="Gene3D" id="2.160.20.10">
    <property type="entry name" value="Single-stranded right-handed beta-helix, Pectin lyase-like"/>
    <property type="match status" value="1"/>
</dbReference>
<keyword evidence="2 4" id="KW-0378">Hydrolase</keyword>
<evidence type="ECO:0000256" key="3">
    <source>
        <dbReference type="ARBA" id="ARBA00023295"/>
    </source>
</evidence>
<accession>A0A1Q5ZYZ9</accession>
<keyword evidence="3 4" id="KW-0326">Glycosidase</keyword>
<sequence>MSIFNKASISLLSATLFFLSVSAQKIPAKTKPGLNPFAGMVLPQTKQPVFKKDTFNIARFGAIGNGITLNTAAINNAVNACNKAGGGVVLVPTGLWLTGPVVLKSNVNLHINRDAILLFTKDFDQYPLIAGNWEGLPSVRNQSPISGKNLVNVAITGSGIVDGNGDAWRMVKKDKLTETQWKNLVASGGLVSEDKKTWYPSEKSLKGSQTKQAGVLVNGKTVKDYEDIKDFLRPNLVVLESCKKVLLESVTFQNSPAWNLHPLMCEDVTVRNVQVKNPWYAQNGDGIDLESCRNALIENSTFDVGDDGICIKSGRDEEGRKRGIPTENVIVRNCIVYHAHGGFVIGSEMSGGAKNIFVSNCSFIGTDVGLRFKTTRGRGGVVEKIYISDINMKGIAGEALLFDMYYEAKDPVPLAGENRDVPKLETFPITAATPQFKDFHVSNVVCDGAAKAVFIRGLPEMNIADIYLNNMVIKSKKGIECIEATGIYFKNVQLVTGSTNPVVKINNSAAITFDGLKYNAASDLLFGISGEKAKAIRVSNTSASEAKNTVEFTGGASEKSFILN</sequence>
<reference evidence="6 7" key="1">
    <citation type="submission" date="2016-11" db="EMBL/GenBank/DDBJ databases">
        <title>Whole Genome Sequencing of Mucilaginibacter polytrichastri RG4-7(T) isolated from the moss sample.</title>
        <authorList>
            <person name="Li Y."/>
        </authorList>
    </citation>
    <scope>NUCLEOTIDE SEQUENCE [LARGE SCALE GENOMIC DNA]</scope>
    <source>
        <strain evidence="6 7">RG4-7</strain>
    </source>
</reference>
<keyword evidence="5" id="KW-0732">Signal</keyword>
<evidence type="ECO:0000256" key="1">
    <source>
        <dbReference type="ARBA" id="ARBA00008834"/>
    </source>
</evidence>
<dbReference type="RefSeq" id="WP_074493368.1">
    <property type="nucleotide sequence ID" value="NZ_FPAM01000005.1"/>
</dbReference>
<dbReference type="InterPro" id="IPR000743">
    <property type="entry name" value="Glyco_hydro_28"/>
</dbReference>
<dbReference type="InterPro" id="IPR051801">
    <property type="entry name" value="GH28_Enzymes"/>
</dbReference>
<feature type="signal peptide" evidence="5">
    <location>
        <begin position="1"/>
        <end position="23"/>
    </location>
</feature>
<dbReference type="PANTHER" id="PTHR31339:SF9">
    <property type="entry name" value="PLASMIN AND FIBRONECTIN-BINDING PROTEIN A"/>
    <property type="match status" value="1"/>
</dbReference>
<dbReference type="InterPro" id="IPR011050">
    <property type="entry name" value="Pectin_lyase_fold/virulence"/>
</dbReference>
<dbReference type="Pfam" id="PF00295">
    <property type="entry name" value="Glyco_hydro_28"/>
    <property type="match status" value="1"/>
</dbReference>
<name>A0A1Q5ZYZ9_9SPHI</name>
<dbReference type="SMART" id="SM00710">
    <property type="entry name" value="PbH1"/>
    <property type="match status" value="4"/>
</dbReference>
<dbReference type="Proteomes" id="UP000186720">
    <property type="component" value="Unassembled WGS sequence"/>
</dbReference>
<dbReference type="InterPro" id="IPR006626">
    <property type="entry name" value="PbH1"/>
</dbReference>
<evidence type="ECO:0000256" key="5">
    <source>
        <dbReference type="SAM" id="SignalP"/>
    </source>
</evidence>
<proteinExistence type="inferred from homology"/>
<dbReference type="GO" id="GO:0005975">
    <property type="term" value="P:carbohydrate metabolic process"/>
    <property type="evidence" value="ECO:0007669"/>
    <property type="project" value="InterPro"/>
</dbReference>
<dbReference type="GO" id="GO:0004650">
    <property type="term" value="F:polygalacturonase activity"/>
    <property type="evidence" value="ECO:0007669"/>
    <property type="project" value="InterPro"/>
</dbReference>
<dbReference type="OrthoDB" id="9795222at2"/>
<dbReference type="PANTHER" id="PTHR31339">
    <property type="entry name" value="PECTIN LYASE-RELATED"/>
    <property type="match status" value="1"/>
</dbReference>
<keyword evidence="7" id="KW-1185">Reference proteome</keyword>
<evidence type="ECO:0000313" key="6">
    <source>
        <dbReference type="EMBL" id="OKS86967.1"/>
    </source>
</evidence>
<dbReference type="InterPro" id="IPR012334">
    <property type="entry name" value="Pectin_lyas_fold"/>
</dbReference>
<dbReference type="SUPFAM" id="SSF51126">
    <property type="entry name" value="Pectin lyase-like"/>
    <property type="match status" value="1"/>
</dbReference>
<dbReference type="EMBL" id="MPPL01000001">
    <property type="protein sequence ID" value="OKS86967.1"/>
    <property type="molecule type" value="Genomic_DNA"/>
</dbReference>
<evidence type="ECO:0000256" key="4">
    <source>
        <dbReference type="RuleBase" id="RU361169"/>
    </source>
</evidence>
<feature type="chain" id="PRO_5013022137" evidence="5">
    <location>
        <begin position="24"/>
        <end position="564"/>
    </location>
</feature>
<dbReference type="STRING" id="1302689.RG47T_2425"/>
<organism evidence="6 7">
    <name type="scientific">Mucilaginibacter polytrichastri</name>
    <dbReference type="NCBI Taxonomy" id="1302689"/>
    <lineage>
        <taxon>Bacteria</taxon>
        <taxon>Pseudomonadati</taxon>
        <taxon>Bacteroidota</taxon>
        <taxon>Sphingobacteriia</taxon>
        <taxon>Sphingobacteriales</taxon>
        <taxon>Sphingobacteriaceae</taxon>
        <taxon>Mucilaginibacter</taxon>
    </lineage>
</organism>